<evidence type="ECO:0000259" key="1">
    <source>
        <dbReference type="SMART" id="SM00482"/>
    </source>
</evidence>
<dbReference type="InterPro" id="IPR002298">
    <property type="entry name" value="DNA_polymerase_A"/>
</dbReference>
<evidence type="ECO:0000313" key="3">
    <source>
        <dbReference type="Proteomes" id="UP000237105"/>
    </source>
</evidence>
<dbReference type="InterPro" id="IPR043502">
    <property type="entry name" value="DNA/RNA_pol_sf"/>
</dbReference>
<comment type="caution">
    <text evidence="2">The sequence shown here is derived from an EMBL/GenBank/DDBJ whole genome shotgun (WGS) entry which is preliminary data.</text>
</comment>
<dbReference type="GO" id="GO:0003677">
    <property type="term" value="F:DNA binding"/>
    <property type="evidence" value="ECO:0007669"/>
    <property type="project" value="InterPro"/>
</dbReference>
<dbReference type="PANTHER" id="PTHR10133">
    <property type="entry name" value="DNA POLYMERASE I"/>
    <property type="match status" value="1"/>
</dbReference>
<dbReference type="PANTHER" id="PTHR10133:SF62">
    <property type="entry name" value="DNA POLYMERASE THETA"/>
    <property type="match status" value="1"/>
</dbReference>
<dbReference type="FunFam" id="1.10.150.20:FF:000002">
    <property type="entry name" value="DNA polymerase I"/>
    <property type="match status" value="1"/>
</dbReference>
<evidence type="ECO:0000313" key="2">
    <source>
        <dbReference type="EMBL" id="PON76489.1"/>
    </source>
</evidence>
<gene>
    <name evidence="2" type="ORF">PanWU01x14_035430</name>
</gene>
<protein>
    <submittedName>
        <fullName evidence="2">DNA polymerase A</fullName>
    </submittedName>
</protein>
<dbReference type="Gene3D" id="1.10.150.20">
    <property type="entry name" value="5' to 3' exonuclease, C-terminal subdomain"/>
    <property type="match status" value="1"/>
</dbReference>
<dbReference type="Proteomes" id="UP000237105">
    <property type="component" value="Unassembled WGS sequence"/>
</dbReference>
<dbReference type="Pfam" id="PF00476">
    <property type="entry name" value="DNA_pol_A"/>
    <property type="match status" value="1"/>
</dbReference>
<dbReference type="GO" id="GO:0003887">
    <property type="term" value="F:DNA-directed DNA polymerase activity"/>
    <property type="evidence" value="ECO:0007669"/>
    <property type="project" value="InterPro"/>
</dbReference>
<dbReference type="OrthoDB" id="2320933at2759"/>
<accession>A0A2P5DT98</accession>
<dbReference type="STRING" id="3476.A0A2P5DT98"/>
<name>A0A2P5DT98_PARAD</name>
<dbReference type="CDD" id="cd08638">
    <property type="entry name" value="DNA_pol_A_theta"/>
    <property type="match status" value="1"/>
</dbReference>
<dbReference type="Gene3D" id="3.30.70.370">
    <property type="match status" value="1"/>
</dbReference>
<sequence>MEAPNLQCVEHMVVFKINKDKNGSDADADCYEINARDYFVPTRDKWLLLTADYSQIELRLMAHFSKDSSLIELLSKPHGDVFTMIASRWTGCPEDSVGSDERDQTKRLVYGILYGMGANTLAEQLGCSPAEAGEKIQSFKSSFPGVASWLHEVVAHCHEKGYVKTLKGRKRFLSKIKFGNMKEKSKAERQAVNSICQGSAADIIKIAMINIYSVIAEGVVPVYSSSLADMFNMLKGRCRMLLQVHDELVLEVDPSVINEAASLLRMSMENAALLLVPLHVKLKVGRKWGSMEPFQEDEL</sequence>
<proteinExistence type="predicted"/>
<dbReference type="GO" id="GO:0006261">
    <property type="term" value="P:DNA-templated DNA replication"/>
    <property type="evidence" value="ECO:0007669"/>
    <property type="project" value="InterPro"/>
</dbReference>
<dbReference type="SUPFAM" id="SSF56672">
    <property type="entry name" value="DNA/RNA polymerases"/>
    <property type="match status" value="1"/>
</dbReference>
<dbReference type="SMART" id="SM00482">
    <property type="entry name" value="POLAc"/>
    <property type="match status" value="1"/>
</dbReference>
<keyword evidence="3" id="KW-1185">Reference proteome</keyword>
<dbReference type="InterPro" id="IPR001098">
    <property type="entry name" value="DNA-dir_DNA_pol_A_palm_dom"/>
</dbReference>
<dbReference type="AlphaFoldDB" id="A0A2P5DT98"/>
<dbReference type="EMBL" id="JXTB01000018">
    <property type="protein sequence ID" value="PON76489.1"/>
    <property type="molecule type" value="Genomic_DNA"/>
</dbReference>
<dbReference type="PRINTS" id="PR00868">
    <property type="entry name" value="DNAPOLI"/>
</dbReference>
<reference evidence="3" key="1">
    <citation type="submission" date="2016-06" db="EMBL/GenBank/DDBJ databases">
        <title>Parallel loss of symbiosis genes in relatives of nitrogen-fixing non-legume Parasponia.</title>
        <authorList>
            <person name="Van Velzen R."/>
            <person name="Holmer R."/>
            <person name="Bu F."/>
            <person name="Rutten L."/>
            <person name="Van Zeijl A."/>
            <person name="Liu W."/>
            <person name="Santuari L."/>
            <person name="Cao Q."/>
            <person name="Sharma T."/>
            <person name="Shen D."/>
            <person name="Roswanjaya Y."/>
            <person name="Wardhani T."/>
            <person name="Kalhor M.S."/>
            <person name="Jansen J."/>
            <person name="Van den Hoogen J."/>
            <person name="Gungor B."/>
            <person name="Hartog M."/>
            <person name="Hontelez J."/>
            <person name="Verver J."/>
            <person name="Yang W.-C."/>
            <person name="Schijlen E."/>
            <person name="Repin R."/>
            <person name="Schilthuizen M."/>
            <person name="Schranz E."/>
            <person name="Heidstra R."/>
            <person name="Miyata K."/>
            <person name="Fedorova E."/>
            <person name="Kohlen W."/>
            <person name="Bisseling T."/>
            <person name="Smit S."/>
            <person name="Geurts R."/>
        </authorList>
    </citation>
    <scope>NUCLEOTIDE SEQUENCE [LARGE SCALE GENOMIC DNA]</scope>
    <source>
        <strain evidence="3">cv. WU1-14</strain>
    </source>
</reference>
<organism evidence="2 3">
    <name type="scientific">Parasponia andersonii</name>
    <name type="common">Sponia andersonii</name>
    <dbReference type="NCBI Taxonomy" id="3476"/>
    <lineage>
        <taxon>Eukaryota</taxon>
        <taxon>Viridiplantae</taxon>
        <taxon>Streptophyta</taxon>
        <taxon>Embryophyta</taxon>
        <taxon>Tracheophyta</taxon>
        <taxon>Spermatophyta</taxon>
        <taxon>Magnoliopsida</taxon>
        <taxon>eudicotyledons</taxon>
        <taxon>Gunneridae</taxon>
        <taxon>Pentapetalae</taxon>
        <taxon>rosids</taxon>
        <taxon>fabids</taxon>
        <taxon>Rosales</taxon>
        <taxon>Cannabaceae</taxon>
        <taxon>Parasponia</taxon>
    </lineage>
</organism>
<dbReference type="GO" id="GO:0006302">
    <property type="term" value="P:double-strand break repair"/>
    <property type="evidence" value="ECO:0007669"/>
    <property type="project" value="TreeGrafter"/>
</dbReference>
<feature type="domain" description="DNA-directed DNA polymerase family A palm" evidence="1">
    <location>
        <begin position="32"/>
        <end position="256"/>
    </location>
</feature>